<dbReference type="EMBL" id="JANPWB010000009">
    <property type="protein sequence ID" value="KAJ1155018.1"/>
    <property type="molecule type" value="Genomic_DNA"/>
</dbReference>
<feature type="region of interest" description="Disordered" evidence="1">
    <location>
        <begin position="1"/>
        <end position="198"/>
    </location>
</feature>
<reference evidence="2" key="1">
    <citation type="journal article" date="2022" name="bioRxiv">
        <title>Sequencing and chromosome-scale assembly of the giantPleurodeles waltlgenome.</title>
        <authorList>
            <person name="Brown T."/>
            <person name="Elewa A."/>
            <person name="Iarovenko S."/>
            <person name="Subramanian E."/>
            <person name="Araus A.J."/>
            <person name="Petzold A."/>
            <person name="Susuki M."/>
            <person name="Suzuki K.-i.T."/>
            <person name="Hayashi T."/>
            <person name="Toyoda A."/>
            <person name="Oliveira C."/>
            <person name="Osipova E."/>
            <person name="Leigh N.D."/>
            <person name="Simon A."/>
            <person name="Yun M.H."/>
        </authorList>
    </citation>
    <scope>NUCLEOTIDE SEQUENCE</scope>
    <source>
        <strain evidence="2">20211129_DDA</strain>
        <tissue evidence="2">Liver</tissue>
    </source>
</reference>
<accession>A0AAV7RST9</accession>
<organism evidence="2 3">
    <name type="scientific">Pleurodeles waltl</name>
    <name type="common">Iberian ribbed newt</name>
    <dbReference type="NCBI Taxonomy" id="8319"/>
    <lineage>
        <taxon>Eukaryota</taxon>
        <taxon>Metazoa</taxon>
        <taxon>Chordata</taxon>
        <taxon>Craniata</taxon>
        <taxon>Vertebrata</taxon>
        <taxon>Euteleostomi</taxon>
        <taxon>Amphibia</taxon>
        <taxon>Batrachia</taxon>
        <taxon>Caudata</taxon>
        <taxon>Salamandroidea</taxon>
        <taxon>Salamandridae</taxon>
        <taxon>Pleurodelinae</taxon>
        <taxon>Pleurodeles</taxon>
    </lineage>
</organism>
<protein>
    <submittedName>
        <fullName evidence="2">Uncharacterized protein</fullName>
    </submittedName>
</protein>
<evidence type="ECO:0000313" key="3">
    <source>
        <dbReference type="Proteomes" id="UP001066276"/>
    </source>
</evidence>
<comment type="caution">
    <text evidence="2">The sequence shown here is derived from an EMBL/GenBank/DDBJ whole genome shotgun (WGS) entry which is preliminary data.</text>
</comment>
<sequence length="198" mass="21002">MRAGRSPRCNRLKQHLGGGAGGTRRPALATWTRETHRSSLGWSRSPDDPDSWTIPRSCGPRHEAELGGEERERRETAGAAGAARRDRTAAGLPAGDALNNRGEEAARPRKPNLLAIHGKAQSREQRRPGRTYGDAGSLKPPVAPCGSDPKGGVNRPGCMCCRGDTVSSPRQAGPTLSWSNTGSQRGGHSTEATQLAEV</sequence>
<dbReference type="Proteomes" id="UP001066276">
    <property type="component" value="Chromosome 5"/>
</dbReference>
<evidence type="ECO:0000256" key="1">
    <source>
        <dbReference type="SAM" id="MobiDB-lite"/>
    </source>
</evidence>
<feature type="compositionally biased region" description="Polar residues" evidence="1">
    <location>
        <begin position="165"/>
        <end position="198"/>
    </location>
</feature>
<feature type="compositionally biased region" description="Basic and acidic residues" evidence="1">
    <location>
        <begin position="60"/>
        <end position="76"/>
    </location>
</feature>
<name>A0AAV7RST9_PLEWA</name>
<evidence type="ECO:0000313" key="2">
    <source>
        <dbReference type="EMBL" id="KAJ1155018.1"/>
    </source>
</evidence>
<gene>
    <name evidence="2" type="ORF">NDU88_007754</name>
</gene>
<keyword evidence="3" id="KW-1185">Reference proteome</keyword>
<dbReference type="AlphaFoldDB" id="A0AAV7RST9"/>
<proteinExistence type="predicted"/>